<protein>
    <recommendedName>
        <fullName evidence="1">diguanylate cyclase</fullName>
        <ecNumber evidence="1">2.7.7.65</ecNumber>
    </recommendedName>
</protein>
<keyword evidence="7" id="KW-1185">Reference proteome</keyword>
<organism evidence="6 7">
    <name type="scientific">Tahibacter amnicola</name>
    <dbReference type="NCBI Taxonomy" id="2976241"/>
    <lineage>
        <taxon>Bacteria</taxon>
        <taxon>Pseudomonadati</taxon>
        <taxon>Pseudomonadota</taxon>
        <taxon>Gammaproteobacteria</taxon>
        <taxon>Lysobacterales</taxon>
        <taxon>Rhodanobacteraceae</taxon>
        <taxon>Tahibacter</taxon>
    </lineage>
</organism>
<evidence type="ECO:0000256" key="3">
    <source>
        <dbReference type="SAM" id="Coils"/>
    </source>
</evidence>
<dbReference type="PROSITE" id="PS50887">
    <property type="entry name" value="GGDEF"/>
    <property type="match status" value="1"/>
</dbReference>
<dbReference type="PANTHER" id="PTHR45138:SF9">
    <property type="entry name" value="DIGUANYLATE CYCLASE DGCM-RELATED"/>
    <property type="match status" value="1"/>
</dbReference>
<dbReference type="CDD" id="cd01949">
    <property type="entry name" value="GGDEF"/>
    <property type="match status" value="1"/>
</dbReference>
<dbReference type="PANTHER" id="PTHR45138">
    <property type="entry name" value="REGULATORY COMPONENTS OF SENSORY TRANSDUCTION SYSTEM"/>
    <property type="match status" value="1"/>
</dbReference>
<dbReference type="Gene3D" id="3.30.70.270">
    <property type="match status" value="1"/>
</dbReference>
<keyword evidence="3" id="KW-0175">Coiled coil</keyword>
<dbReference type="RefSeq" id="WP_261693682.1">
    <property type="nucleotide sequence ID" value="NZ_CP104694.1"/>
</dbReference>
<dbReference type="Gene3D" id="1.25.40.10">
    <property type="entry name" value="Tetratricopeptide repeat domain"/>
    <property type="match status" value="1"/>
</dbReference>
<dbReference type="InterPro" id="IPR000160">
    <property type="entry name" value="GGDEF_dom"/>
</dbReference>
<dbReference type="Pfam" id="PF00990">
    <property type="entry name" value="GGDEF"/>
    <property type="match status" value="1"/>
</dbReference>
<dbReference type="InterPro" id="IPR043128">
    <property type="entry name" value="Rev_trsase/Diguanyl_cyclase"/>
</dbReference>
<evidence type="ECO:0000313" key="7">
    <source>
        <dbReference type="Proteomes" id="UP001064632"/>
    </source>
</evidence>
<evidence type="ECO:0000256" key="1">
    <source>
        <dbReference type="ARBA" id="ARBA00012528"/>
    </source>
</evidence>
<gene>
    <name evidence="6" type="ORF">N4264_18375</name>
</gene>
<reference evidence="6" key="1">
    <citation type="submission" date="2022-09" db="EMBL/GenBank/DDBJ databases">
        <title>Tahibacter sp. nov., isolated from a fresh water.</title>
        <authorList>
            <person name="Baek J.H."/>
            <person name="Lee J.K."/>
            <person name="Kim J.M."/>
            <person name="Jeon C.O."/>
        </authorList>
    </citation>
    <scope>NUCLEOTIDE SEQUENCE</scope>
    <source>
        <strain evidence="6">W38</strain>
    </source>
</reference>
<keyword evidence="4" id="KW-0812">Transmembrane</keyword>
<dbReference type="InterPro" id="IPR011990">
    <property type="entry name" value="TPR-like_helical_dom_sf"/>
</dbReference>
<comment type="catalytic activity">
    <reaction evidence="2">
        <text>2 GTP = 3',3'-c-di-GMP + 2 diphosphate</text>
        <dbReference type="Rhea" id="RHEA:24898"/>
        <dbReference type="ChEBI" id="CHEBI:33019"/>
        <dbReference type="ChEBI" id="CHEBI:37565"/>
        <dbReference type="ChEBI" id="CHEBI:58805"/>
        <dbReference type="EC" id="2.7.7.65"/>
    </reaction>
</comment>
<keyword evidence="4" id="KW-0472">Membrane</keyword>
<evidence type="ECO:0000313" key="6">
    <source>
        <dbReference type="EMBL" id="UXI66702.1"/>
    </source>
</evidence>
<dbReference type="EC" id="2.7.7.65" evidence="1"/>
<accession>A0ABY6BFQ9</accession>
<feature type="coiled-coil region" evidence="3">
    <location>
        <begin position="350"/>
        <end position="404"/>
    </location>
</feature>
<keyword evidence="4" id="KW-1133">Transmembrane helix</keyword>
<dbReference type="SUPFAM" id="SSF55073">
    <property type="entry name" value="Nucleotide cyclase"/>
    <property type="match status" value="1"/>
</dbReference>
<evidence type="ECO:0000259" key="5">
    <source>
        <dbReference type="PROSITE" id="PS50887"/>
    </source>
</evidence>
<feature type="domain" description="GGDEF" evidence="5">
    <location>
        <begin position="473"/>
        <end position="607"/>
    </location>
</feature>
<evidence type="ECO:0000256" key="2">
    <source>
        <dbReference type="ARBA" id="ARBA00034247"/>
    </source>
</evidence>
<dbReference type="InterPro" id="IPR029787">
    <property type="entry name" value="Nucleotide_cyclase"/>
</dbReference>
<dbReference type="EMBL" id="CP104694">
    <property type="protein sequence ID" value="UXI66702.1"/>
    <property type="molecule type" value="Genomic_DNA"/>
</dbReference>
<dbReference type="InterPro" id="IPR050469">
    <property type="entry name" value="Diguanylate_Cyclase"/>
</dbReference>
<name>A0ABY6BFQ9_9GAMM</name>
<dbReference type="NCBIfam" id="TIGR00254">
    <property type="entry name" value="GGDEF"/>
    <property type="match status" value="1"/>
</dbReference>
<sequence length="614" mass="66532">MRLTVHPPSVHRRPARVGKALLSAFFALAAHIAVADISPIERLRRLSLDAPSHALTEGERLLALPEVRAAPPDQREILMLMGRASMMLASLKQTEAIAARLDALAESRNLPTAHAEASLLRASSLLDQGKYEEGLRLGTAAAAQLRVDGDAPLQRRAIVDMCEFLILSENATQARSYCERGRDEAVTAGDDFNLARALHYLAGLERDAEHNEQALALTSQTRALFEKLGMPSMAASLDDEIASLHLAEGNAAEALRLAQNALAFERAAGRQAHAALSMITTAQAQSQLGRHDEARRTIADALRRIRSAHAAALLPSALLTQMDIADAAGDRDTAFAAAKEALLRLEEQTSRESRRSMVELEAKYANLEKQRLIDTLEHENHVKELALSRAEADAERKAAALERERLTLWLMAAVAVGLFASVLLLFTLLRTQREQSRRLRHLSETDPLTGAANRREFLRELGEVYERALKNGRDASLLLIDADHFKAINDRHGHQVGDQALLAIATAIRGTIRDGDMLGRLGGEEFGVVLADADHRRARNLAEAMILAVCTATFTAPAGPVPLGISVGVASIRPHAPGSPEAWFSAADRALYAAKHSGRGRAVCEGDLPEVVSA</sequence>
<evidence type="ECO:0000256" key="4">
    <source>
        <dbReference type="SAM" id="Phobius"/>
    </source>
</evidence>
<proteinExistence type="predicted"/>
<feature type="transmembrane region" description="Helical" evidence="4">
    <location>
        <begin position="406"/>
        <end position="429"/>
    </location>
</feature>
<dbReference type="SMART" id="SM00267">
    <property type="entry name" value="GGDEF"/>
    <property type="match status" value="1"/>
</dbReference>
<dbReference type="SUPFAM" id="SSF48452">
    <property type="entry name" value="TPR-like"/>
    <property type="match status" value="1"/>
</dbReference>
<dbReference type="Proteomes" id="UP001064632">
    <property type="component" value="Chromosome"/>
</dbReference>